<keyword evidence="1" id="KW-0812">Transmembrane</keyword>
<evidence type="ECO:0000313" key="2">
    <source>
        <dbReference type="EMBL" id="XCG49757.1"/>
    </source>
</evidence>
<dbReference type="EMBL" id="CP159253">
    <property type="protein sequence ID" value="XCG49757.1"/>
    <property type="molecule type" value="Genomic_DNA"/>
</dbReference>
<proteinExistence type="predicted"/>
<protein>
    <submittedName>
        <fullName evidence="2">YggT family protein</fullName>
    </submittedName>
</protein>
<reference evidence="2" key="1">
    <citation type="submission" date="2024-06" db="EMBL/GenBank/DDBJ databases">
        <title>Mesorhizobium karijinii sp. nov., a symbiont of the iconic Swainsona formosa from arid Australia.</title>
        <authorList>
            <person name="Hill Y.J."/>
            <person name="Watkin E.L.J."/>
            <person name="O'Hara G.W."/>
            <person name="Terpolilli J."/>
            <person name="Tye M.L."/>
            <person name="Kohlmeier M.G."/>
        </authorList>
    </citation>
    <scope>NUCLEOTIDE SEQUENCE</scope>
    <source>
        <strain evidence="2">WSM2240</strain>
    </source>
</reference>
<keyword evidence="1" id="KW-0472">Membrane</keyword>
<gene>
    <name evidence="2" type="ORF">ABVK50_04130</name>
</gene>
<sequence length="91" mass="10180">MIALTHNVILAMGIYCYFLTARAIFSWLHAMNVINSRHPFVGTIGNFLFGTTEPVLAPVRRFLPNLGCIDISPIIVVLIIPFIRHCLLTTV</sequence>
<dbReference type="Pfam" id="PF02325">
    <property type="entry name" value="CCB3_YggT"/>
    <property type="match status" value="1"/>
</dbReference>
<keyword evidence="1" id="KW-1133">Transmembrane helix</keyword>
<accession>A0AAU8CSD9</accession>
<dbReference type="GO" id="GO:0016020">
    <property type="term" value="C:membrane"/>
    <property type="evidence" value="ECO:0007669"/>
    <property type="project" value="InterPro"/>
</dbReference>
<dbReference type="InterPro" id="IPR003425">
    <property type="entry name" value="CCB3/YggT"/>
</dbReference>
<name>A0AAU8CSD9_9HYPH</name>
<dbReference type="RefSeq" id="WP_353642712.1">
    <property type="nucleotide sequence ID" value="NZ_CP159253.1"/>
</dbReference>
<evidence type="ECO:0000256" key="1">
    <source>
        <dbReference type="SAM" id="Phobius"/>
    </source>
</evidence>
<feature type="transmembrane region" description="Helical" evidence="1">
    <location>
        <begin position="62"/>
        <end position="83"/>
    </location>
</feature>
<feature type="transmembrane region" description="Helical" evidence="1">
    <location>
        <begin position="7"/>
        <end position="28"/>
    </location>
</feature>
<dbReference type="AlphaFoldDB" id="A0AAU8CSD9"/>
<organism evidence="2">
    <name type="scientific">Mesorhizobium sp. WSM2240</name>
    <dbReference type="NCBI Taxonomy" id="3228851"/>
    <lineage>
        <taxon>Bacteria</taxon>
        <taxon>Pseudomonadati</taxon>
        <taxon>Pseudomonadota</taxon>
        <taxon>Alphaproteobacteria</taxon>
        <taxon>Hyphomicrobiales</taxon>
        <taxon>Phyllobacteriaceae</taxon>
        <taxon>Mesorhizobium</taxon>
    </lineage>
</organism>